<accession>A0ABU6TSJ3</accession>
<proteinExistence type="predicted"/>
<feature type="region of interest" description="Disordered" evidence="1">
    <location>
        <begin position="142"/>
        <end position="184"/>
    </location>
</feature>
<keyword evidence="3" id="KW-1185">Reference proteome</keyword>
<evidence type="ECO:0000313" key="3">
    <source>
        <dbReference type="Proteomes" id="UP001341840"/>
    </source>
</evidence>
<dbReference type="Proteomes" id="UP001341840">
    <property type="component" value="Unassembled WGS sequence"/>
</dbReference>
<organism evidence="2 3">
    <name type="scientific">Stylosanthes scabra</name>
    <dbReference type="NCBI Taxonomy" id="79078"/>
    <lineage>
        <taxon>Eukaryota</taxon>
        <taxon>Viridiplantae</taxon>
        <taxon>Streptophyta</taxon>
        <taxon>Embryophyta</taxon>
        <taxon>Tracheophyta</taxon>
        <taxon>Spermatophyta</taxon>
        <taxon>Magnoliopsida</taxon>
        <taxon>eudicotyledons</taxon>
        <taxon>Gunneridae</taxon>
        <taxon>Pentapetalae</taxon>
        <taxon>rosids</taxon>
        <taxon>fabids</taxon>
        <taxon>Fabales</taxon>
        <taxon>Fabaceae</taxon>
        <taxon>Papilionoideae</taxon>
        <taxon>50 kb inversion clade</taxon>
        <taxon>dalbergioids sensu lato</taxon>
        <taxon>Dalbergieae</taxon>
        <taxon>Pterocarpus clade</taxon>
        <taxon>Stylosanthes</taxon>
    </lineage>
</organism>
<comment type="caution">
    <text evidence="2">The sequence shown here is derived from an EMBL/GenBank/DDBJ whole genome shotgun (WGS) entry which is preliminary data.</text>
</comment>
<feature type="compositionally biased region" description="Basic residues" evidence="1">
    <location>
        <begin position="175"/>
        <end position="184"/>
    </location>
</feature>
<sequence length="184" mass="19894">MRIAEAIGKPVKIDLATQSAGKGRCFGHDTMECKKPYVTNIDVDGGMEKTDEPPVNPQPRVEERSSDDLMHANHVSPPLNSADEGWKLVGKRGKTTVYSASLANNGLGPKNTSFVSKKQVGPLHNKASLPAVGFGRRLDVWAGSSSKTGSRYSAAPKGEQRTHVQMTPAPSLQNTHKRRRPPSL</sequence>
<name>A0ABU6TSJ3_9FABA</name>
<evidence type="ECO:0000256" key="1">
    <source>
        <dbReference type="SAM" id="MobiDB-lite"/>
    </source>
</evidence>
<feature type="region of interest" description="Disordered" evidence="1">
    <location>
        <begin position="43"/>
        <end position="65"/>
    </location>
</feature>
<feature type="compositionally biased region" description="Polar residues" evidence="1">
    <location>
        <begin position="163"/>
        <end position="174"/>
    </location>
</feature>
<gene>
    <name evidence="2" type="ORF">PIB30_086142</name>
</gene>
<dbReference type="EMBL" id="JASCZI010092085">
    <property type="protein sequence ID" value="MED6151832.1"/>
    <property type="molecule type" value="Genomic_DNA"/>
</dbReference>
<evidence type="ECO:0000313" key="2">
    <source>
        <dbReference type="EMBL" id="MED6151832.1"/>
    </source>
</evidence>
<protein>
    <submittedName>
        <fullName evidence="2">Uncharacterized protein</fullName>
    </submittedName>
</protein>
<reference evidence="2 3" key="1">
    <citation type="journal article" date="2023" name="Plants (Basel)">
        <title>Bridging the Gap: Combining Genomics and Transcriptomics Approaches to Understand Stylosanthes scabra, an Orphan Legume from the Brazilian Caatinga.</title>
        <authorList>
            <person name="Ferreira-Neto J.R.C."/>
            <person name="da Silva M.D."/>
            <person name="Binneck E."/>
            <person name="de Melo N.F."/>
            <person name="da Silva R.H."/>
            <person name="de Melo A.L.T.M."/>
            <person name="Pandolfi V."/>
            <person name="Bustamante F.O."/>
            <person name="Brasileiro-Vidal A.C."/>
            <person name="Benko-Iseppon A.M."/>
        </authorList>
    </citation>
    <scope>NUCLEOTIDE SEQUENCE [LARGE SCALE GENOMIC DNA]</scope>
    <source>
        <tissue evidence="2">Leaves</tissue>
    </source>
</reference>